<organism evidence="2 3">
    <name type="scientific">Roseomonas mucosa</name>
    <dbReference type="NCBI Taxonomy" id="207340"/>
    <lineage>
        <taxon>Bacteria</taxon>
        <taxon>Pseudomonadati</taxon>
        <taxon>Pseudomonadota</taxon>
        <taxon>Alphaproteobacteria</taxon>
        <taxon>Acetobacterales</taxon>
        <taxon>Roseomonadaceae</taxon>
        <taxon>Roseomonas</taxon>
    </lineage>
</organism>
<evidence type="ECO:0000313" key="3">
    <source>
        <dbReference type="Proteomes" id="UP000254919"/>
    </source>
</evidence>
<dbReference type="Proteomes" id="UP000254919">
    <property type="component" value="Unassembled WGS sequence"/>
</dbReference>
<gene>
    <name evidence="2" type="ORF">NCTC13291_03812</name>
</gene>
<dbReference type="EMBL" id="UGVN01000001">
    <property type="protein sequence ID" value="SUE42194.1"/>
    <property type="molecule type" value="Genomic_DNA"/>
</dbReference>
<protein>
    <submittedName>
        <fullName evidence="2">Uncharacterized protein</fullName>
    </submittedName>
</protein>
<dbReference type="GeneID" id="99634955"/>
<feature type="region of interest" description="Disordered" evidence="1">
    <location>
        <begin position="1"/>
        <end position="21"/>
    </location>
</feature>
<dbReference type="RefSeq" id="WP_019461525.1">
    <property type="nucleotide sequence ID" value="NZ_AP031462.1"/>
</dbReference>
<proteinExistence type="predicted"/>
<reference evidence="2 3" key="1">
    <citation type="submission" date="2018-06" db="EMBL/GenBank/DDBJ databases">
        <authorList>
            <consortium name="Pathogen Informatics"/>
            <person name="Doyle S."/>
        </authorList>
    </citation>
    <scope>NUCLEOTIDE SEQUENCE [LARGE SCALE GENOMIC DNA]</scope>
    <source>
        <strain evidence="2 3">NCTC13291</strain>
    </source>
</reference>
<evidence type="ECO:0000313" key="2">
    <source>
        <dbReference type="EMBL" id="SUE42194.1"/>
    </source>
</evidence>
<dbReference type="AlphaFoldDB" id="A0A379N4Y8"/>
<name>A0A379N4Y8_9PROT</name>
<evidence type="ECO:0000256" key="1">
    <source>
        <dbReference type="SAM" id="MobiDB-lite"/>
    </source>
</evidence>
<sequence length="50" mass="5169">MHSFGDLNIQPGSAIGNDPDDTASSIVIGTNGVIVVNDMPHLPASDFLFA</sequence>
<accession>A0A379N4Y8</accession>